<protein>
    <submittedName>
        <fullName evidence="6">Putative Mn2+ efflux pump MntP</fullName>
    </submittedName>
</protein>
<evidence type="ECO:0000256" key="1">
    <source>
        <dbReference type="ARBA" id="ARBA00022475"/>
    </source>
</evidence>
<evidence type="ECO:0000313" key="7">
    <source>
        <dbReference type="Proteomes" id="UP000199225"/>
    </source>
</evidence>
<accession>A0A1G8VH82</accession>
<name>A0A1G8VH82_9BACI</name>
<feature type="transmembrane region" description="Helical" evidence="5">
    <location>
        <begin position="64"/>
        <end position="87"/>
    </location>
</feature>
<evidence type="ECO:0000256" key="4">
    <source>
        <dbReference type="ARBA" id="ARBA00023136"/>
    </source>
</evidence>
<dbReference type="EMBL" id="FNEV01000009">
    <property type="protein sequence ID" value="SDJ65373.1"/>
    <property type="molecule type" value="Genomic_DNA"/>
</dbReference>
<dbReference type="PROSITE" id="PS00018">
    <property type="entry name" value="EF_HAND_1"/>
    <property type="match status" value="1"/>
</dbReference>
<proteinExistence type="predicted"/>
<evidence type="ECO:0000313" key="6">
    <source>
        <dbReference type="EMBL" id="SDJ65373.1"/>
    </source>
</evidence>
<keyword evidence="3 5" id="KW-1133">Transmembrane helix</keyword>
<organism evidence="6 7">
    <name type="scientific">Salimicrobium halophilum</name>
    <dbReference type="NCBI Taxonomy" id="86666"/>
    <lineage>
        <taxon>Bacteria</taxon>
        <taxon>Bacillati</taxon>
        <taxon>Bacillota</taxon>
        <taxon>Bacilli</taxon>
        <taxon>Bacillales</taxon>
        <taxon>Bacillaceae</taxon>
        <taxon>Salimicrobium</taxon>
    </lineage>
</organism>
<keyword evidence="1" id="KW-1003">Cell membrane</keyword>
<dbReference type="InterPro" id="IPR003810">
    <property type="entry name" value="Mntp/YtaF"/>
</dbReference>
<evidence type="ECO:0000256" key="2">
    <source>
        <dbReference type="ARBA" id="ARBA00022692"/>
    </source>
</evidence>
<dbReference type="PANTHER" id="PTHR35529">
    <property type="entry name" value="MANGANESE EFFLUX PUMP MNTP-RELATED"/>
    <property type="match status" value="1"/>
</dbReference>
<evidence type="ECO:0000256" key="3">
    <source>
        <dbReference type="ARBA" id="ARBA00022989"/>
    </source>
</evidence>
<gene>
    <name evidence="6" type="ORF">SAMN04490247_2698</name>
</gene>
<dbReference type="Proteomes" id="UP000199225">
    <property type="component" value="Unassembled WGS sequence"/>
</dbReference>
<dbReference type="AlphaFoldDB" id="A0A1G8VH82"/>
<keyword evidence="2 5" id="KW-0812">Transmembrane</keyword>
<feature type="transmembrane region" description="Helical" evidence="5">
    <location>
        <begin position="107"/>
        <end position="126"/>
    </location>
</feature>
<dbReference type="Pfam" id="PF02659">
    <property type="entry name" value="Mntp"/>
    <property type="match status" value="1"/>
</dbReference>
<reference evidence="7" key="1">
    <citation type="submission" date="2016-10" db="EMBL/GenBank/DDBJ databases">
        <authorList>
            <person name="Varghese N."/>
            <person name="Submissions S."/>
        </authorList>
    </citation>
    <scope>NUCLEOTIDE SEQUENCE [LARGE SCALE GENOMIC DNA]</scope>
    <source>
        <strain evidence="7">DSM 4771</strain>
    </source>
</reference>
<keyword evidence="4 5" id="KW-0472">Membrane</keyword>
<sequence length="182" mass="19479">MEAFLLSFLFIIAVAVDSFISGCALALQNISISWINRLKVAFASSAAFLFTGKLGEVVLAVVPAVWLESLGAFFFIGLGIFIFAGHFRKSAEQMDEDDSGHISGREVWCLSGILALDAGVAGFGGVVLPYSLWTVALLLCITTFLLLTAGHLLGRRVHRSSTGAVRMLSGVLLVMVGVWKLL</sequence>
<dbReference type="STRING" id="86666.SAMN04490247_2698"/>
<dbReference type="InterPro" id="IPR018247">
    <property type="entry name" value="EF_Hand_1_Ca_BS"/>
</dbReference>
<keyword evidence="7" id="KW-1185">Reference proteome</keyword>
<dbReference type="PANTHER" id="PTHR35529:SF2">
    <property type="entry name" value="SPORULATION PROTEIN YTAF-RELATED"/>
    <property type="match status" value="1"/>
</dbReference>
<feature type="transmembrane region" description="Helical" evidence="5">
    <location>
        <begin position="132"/>
        <end position="152"/>
    </location>
</feature>
<feature type="transmembrane region" description="Helical" evidence="5">
    <location>
        <begin position="164"/>
        <end position="181"/>
    </location>
</feature>
<evidence type="ECO:0000256" key="5">
    <source>
        <dbReference type="SAM" id="Phobius"/>
    </source>
</evidence>